<comment type="subunit">
    <text evidence="9">Forms a complex with TatC.</text>
</comment>
<keyword evidence="4 9" id="KW-0812">Transmembrane</keyword>
<evidence type="ECO:0000256" key="2">
    <source>
        <dbReference type="ARBA" id="ARBA00022448"/>
    </source>
</evidence>
<keyword evidence="2 9" id="KW-0813">Transport</keyword>
<comment type="subcellular location">
    <subcellularLocation>
        <location evidence="1 9">Cell membrane</location>
        <topology evidence="1 9">Single-pass membrane protein</topology>
    </subcellularLocation>
</comment>
<keyword evidence="7 9" id="KW-0811">Translocation</keyword>
<reference evidence="11 12" key="1">
    <citation type="submission" date="2020-08" db="EMBL/GenBank/DDBJ databases">
        <title>Genome public.</title>
        <authorList>
            <person name="Liu C."/>
            <person name="Sun Q."/>
        </authorList>
    </citation>
    <scope>NUCLEOTIDE SEQUENCE [LARGE SCALE GENOMIC DNA]</scope>
    <source>
        <strain evidence="11 12">New-7</strain>
    </source>
</reference>
<gene>
    <name evidence="9" type="primary">tatA</name>
    <name evidence="11" type="ORF">H8S08_09090</name>
</gene>
<dbReference type="InterPro" id="IPR006312">
    <property type="entry name" value="TatA/E"/>
</dbReference>
<evidence type="ECO:0000256" key="3">
    <source>
        <dbReference type="ARBA" id="ARBA00022475"/>
    </source>
</evidence>
<evidence type="ECO:0000313" key="12">
    <source>
        <dbReference type="Proteomes" id="UP000636891"/>
    </source>
</evidence>
<keyword evidence="12" id="KW-1185">Reference proteome</keyword>
<dbReference type="PANTHER" id="PTHR42982:SF1">
    <property type="entry name" value="SEC-INDEPENDENT PROTEIN TRANSLOCASE PROTEIN TATA"/>
    <property type="match status" value="1"/>
</dbReference>
<comment type="function">
    <text evidence="9">Part of the twin-arginine translocation (Tat) system that transports large folded proteins containing a characteristic twin-arginine motif in their signal peptide across membranes. TatA could form the protein-conducting channel of the Tat system.</text>
</comment>
<evidence type="ECO:0000256" key="6">
    <source>
        <dbReference type="ARBA" id="ARBA00022989"/>
    </source>
</evidence>
<dbReference type="InterPro" id="IPR003369">
    <property type="entry name" value="TatA/B/E"/>
</dbReference>
<evidence type="ECO:0000256" key="9">
    <source>
        <dbReference type="HAMAP-Rule" id="MF_00236"/>
    </source>
</evidence>
<feature type="compositionally biased region" description="Low complexity" evidence="10">
    <location>
        <begin position="64"/>
        <end position="73"/>
    </location>
</feature>
<accession>A0ABR7CNB8</accession>
<keyword evidence="6 9" id="KW-1133">Transmembrane helix</keyword>
<feature type="transmembrane region" description="Helical" evidence="9">
    <location>
        <begin position="6"/>
        <end position="30"/>
    </location>
</feature>
<dbReference type="RefSeq" id="WP_101572337.1">
    <property type="nucleotide sequence ID" value="NZ_JACOOK010000004.1"/>
</dbReference>
<dbReference type="PANTHER" id="PTHR42982">
    <property type="entry name" value="SEC-INDEPENDENT PROTEIN TRANSLOCASE PROTEIN TATA"/>
    <property type="match status" value="1"/>
</dbReference>
<protein>
    <recommendedName>
        <fullName evidence="9">Sec-independent protein translocase protein TatA</fullName>
    </recommendedName>
</protein>
<dbReference type="Pfam" id="PF02416">
    <property type="entry name" value="TatA_B_E"/>
    <property type="match status" value="1"/>
</dbReference>
<keyword evidence="3 9" id="KW-1003">Cell membrane</keyword>
<evidence type="ECO:0000256" key="7">
    <source>
        <dbReference type="ARBA" id="ARBA00023010"/>
    </source>
</evidence>
<proteinExistence type="inferred from homology"/>
<evidence type="ECO:0000256" key="1">
    <source>
        <dbReference type="ARBA" id="ARBA00004162"/>
    </source>
</evidence>
<evidence type="ECO:0000256" key="8">
    <source>
        <dbReference type="ARBA" id="ARBA00023136"/>
    </source>
</evidence>
<dbReference type="Proteomes" id="UP000636891">
    <property type="component" value="Unassembled WGS sequence"/>
</dbReference>
<dbReference type="EMBL" id="JACOOK010000004">
    <property type="protein sequence ID" value="MBC5617168.1"/>
    <property type="molecule type" value="Genomic_DNA"/>
</dbReference>
<evidence type="ECO:0000256" key="10">
    <source>
        <dbReference type="SAM" id="MobiDB-lite"/>
    </source>
</evidence>
<feature type="region of interest" description="Disordered" evidence="10">
    <location>
        <begin position="55"/>
        <end position="81"/>
    </location>
</feature>
<sequence length="81" mass="8811">MLNLPLLIMGVIGPWQLLVIVALVVIFFGGKKIPELMRGMGRGIKEFKDAINKDYTAETPKNETTAPSAPAAKPTDETTKN</sequence>
<evidence type="ECO:0000313" key="11">
    <source>
        <dbReference type="EMBL" id="MBC5617168.1"/>
    </source>
</evidence>
<comment type="similarity">
    <text evidence="9">Belongs to the TatA/E family.</text>
</comment>
<comment type="caution">
    <text evidence="11">The sequence shown here is derived from an EMBL/GenBank/DDBJ whole genome shotgun (WGS) entry which is preliminary data.</text>
</comment>
<dbReference type="HAMAP" id="MF_00236">
    <property type="entry name" value="TatA_E"/>
    <property type="match status" value="1"/>
</dbReference>
<name>A0ABR7CNB8_9BACT</name>
<organism evidence="11 12">
    <name type="scientific">Alistipes hominis</name>
    <dbReference type="NCBI Taxonomy" id="2763015"/>
    <lineage>
        <taxon>Bacteria</taxon>
        <taxon>Pseudomonadati</taxon>
        <taxon>Bacteroidota</taxon>
        <taxon>Bacteroidia</taxon>
        <taxon>Bacteroidales</taxon>
        <taxon>Rikenellaceae</taxon>
        <taxon>Alistipes</taxon>
    </lineage>
</organism>
<dbReference type="Gene3D" id="1.20.5.3310">
    <property type="match status" value="1"/>
</dbReference>
<keyword evidence="5 9" id="KW-0653">Protein transport</keyword>
<evidence type="ECO:0000256" key="4">
    <source>
        <dbReference type="ARBA" id="ARBA00022692"/>
    </source>
</evidence>
<keyword evidence="8 9" id="KW-0472">Membrane</keyword>
<evidence type="ECO:0000256" key="5">
    <source>
        <dbReference type="ARBA" id="ARBA00022927"/>
    </source>
</evidence>
<dbReference type="NCBIfam" id="TIGR01411">
    <property type="entry name" value="tatAE"/>
    <property type="match status" value="1"/>
</dbReference>